<accession>K0KBA8</accession>
<dbReference type="FunFam" id="3.40.1280.10:FF:000022">
    <property type="entry name" value="Trm3p"/>
    <property type="match status" value="1"/>
</dbReference>
<dbReference type="GO" id="GO:0141100">
    <property type="term" value="F:tRNA (guanine(18)-2'-O)-methyltransferase activity"/>
    <property type="evidence" value="ECO:0007669"/>
    <property type="project" value="UniProtKB-EC"/>
</dbReference>
<dbReference type="InterPro" id="IPR044748">
    <property type="entry name" value="Trm3/TARBP1_C"/>
</dbReference>
<sequence>MQGSITLAKYLDDEQRNRLAVNISQNLESKEAINALHEVIGLINEDALIQISPKIVQVAKEAILAPESNGEDSAIFKVLKALPTVSELILEWTLQLIQSIVNDRLNYLFDTKSIDLYKQNFTDPVKEIMNNEQEQSLESILTKVEQLYSLEVSGILSHLDKLIVLLLGSEDSRISIICSKILRWRSESLSNIEGFLWDVLPLLVNSDKVQTTNGYILWLRYLLNISNKKFKSDVFQSKLISNDYWLYIQKGLGSSVHDHRKYSLSILKLSIQQIDTEIDNDFVKYNQQNSGAILDEWKRYSTIFEIIGIDTALNQAEAAKNDIIQLLTPDSYVKPSWGMVLLSTAFKGSMESVRKFALNIMYSTPADQLSIYSHEYLTSVFLKYAAEAPHFQVNKVDQSLTCEYGIKLRDFIENLLKSLKTSETKFEETVTLLLDLLLDLRSTFAPARFYISYGLLRGLKGKNIFTQKHVFKIIRLFESTSEDEVFETSIQTIHLKLLNHIKPDIPLLLNSLTKFVQYNGYELFAEYSDLFIDYVSTFNDGSLNIDPTDQELEYQIICFHLLDIYTITDEFLIELVFSKVEHLHDFSIRYSLLLTGLIKNTKQTYNNSTALIDMKIFRNSWKNLDLSALYASLKDHFDVEKFKFFVGVYVKGSNISDLTVVDFNSLIEWYEKLNNSRQDYKTKDVILGNYFDLLLAYLKMTPLSESQVEQVLTLLNQQATSSAYQTTISTCNILQYLFKNYDFDLITGIEILETIWDQMTAERLVLNQKQMHLKFIETLFDEKLLQDSINNEYNAKILHRIGLEVVDQAFTRRSFLPTLTSKLVNFQKGYAVEFNQCAWLIELILKSFTLVQDESNLFKLKIVLAKIYDNELKLHGDLYKDVFGDEEVSTRINIIKLLLKSSPSFLDDFFTEVLENKKYGLLVPNKKENGTEERQRVLVFSLLLLISQKIDKSTLSSNVAEHLLPALVTESSPLVRTYIEWIVSLDMIKNGSNKSQLFDYFKDQSKPALVTSAERIAFMTAQRLSPPESASYFDEFTQYLIPNCTSNKPLIRHFSNSLILSLFPALQNREIKLPVHDVLEALYAEAKKSEVTGQYRSGDALIWDAQEDFNLVSIFGGVLSKTSPRKVDTISQLEFTKYLGFDTYGVPIGEDSGSVWKESQEELTETKINSSSPLQTKSGVWESVTDIDQTSKKVKRSELIVISSLVDKPPNLGGICRLCDVLGAGLMTVDDLRVKKHPQFKNVAVTADYHMPITEVKIEDIPQFMKEKKREGYTLIGLEQTDQSQVLGKDTEFPAKSVILLGKEAEGIPGELLAELDYCIEIRQVGVIRSMNIQTATAVIVHAYSSSQFAKSQ</sequence>
<protein>
    <submittedName>
        <fullName evidence="4">tRNA guanosine-2'-O-methyltransferase TRM3</fullName>
        <ecNumber evidence="4">2.1.1.34</ecNumber>
    </submittedName>
</protein>
<keyword evidence="5" id="KW-1185">Reference proteome</keyword>
<evidence type="ECO:0000313" key="4">
    <source>
        <dbReference type="EMBL" id="CCH42275.1"/>
    </source>
</evidence>
<dbReference type="InterPro" id="IPR029028">
    <property type="entry name" value="Alpha/beta_knot_MTases"/>
</dbReference>
<feature type="domain" description="tRNA/rRNA methyltransferase SpoU type" evidence="3">
    <location>
        <begin position="1199"/>
        <end position="1341"/>
    </location>
</feature>
<organism evidence="4 5">
    <name type="scientific">Wickerhamomyces ciferrii (strain ATCC 14091 / BCRC 22168 / CBS 111 / JCM 3599 / NBRC 0793 / NRRL Y-1031 F-60-10)</name>
    <name type="common">Yeast</name>
    <name type="synonym">Pichia ciferrii</name>
    <dbReference type="NCBI Taxonomy" id="1206466"/>
    <lineage>
        <taxon>Eukaryota</taxon>
        <taxon>Fungi</taxon>
        <taxon>Dikarya</taxon>
        <taxon>Ascomycota</taxon>
        <taxon>Saccharomycotina</taxon>
        <taxon>Saccharomycetes</taxon>
        <taxon>Phaffomycetales</taxon>
        <taxon>Wickerhamomycetaceae</taxon>
        <taxon>Wickerhamomyces</taxon>
    </lineage>
</organism>
<dbReference type="CDD" id="cd18091">
    <property type="entry name" value="SpoU-like_TRM3-like"/>
    <property type="match status" value="1"/>
</dbReference>
<evidence type="ECO:0000256" key="1">
    <source>
        <dbReference type="ARBA" id="ARBA00022603"/>
    </source>
</evidence>
<gene>
    <name evidence="4" type="ORF">BN7_1819</name>
</gene>
<dbReference type="GO" id="GO:0030488">
    <property type="term" value="P:tRNA methylation"/>
    <property type="evidence" value="ECO:0007669"/>
    <property type="project" value="InterPro"/>
</dbReference>
<keyword evidence="2 4" id="KW-0808">Transferase</keyword>
<proteinExistence type="predicted"/>
<dbReference type="GO" id="GO:0003723">
    <property type="term" value="F:RNA binding"/>
    <property type="evidence" value="ECO:0007669"/>
    <property type="project" value="InterPro"/>
</dbReference>
<dbReference type="InterPro" id="IPR001537">
    <property type="entry name" value="SpoU_MeTrfase"/>
</dbReference>
<comment type="caution">
    <text evidence="4">The sequence shown here is derived from an EMBL/GenBank/DDBJ whole genome shotgun (WGS) entry which is preliminary data.</text>
</comment>
<dbReference type="Pfam" id="PF00588">
    <property type="entry name" value="SpoU_methylase"/>
    <property type="match status" value="1"/>
</dbReference>
<dbReference type="HOGENOM" id="CLU_005519_0_0_1"/>
<dbReference type="SUPFAM" id="SSF75217">
    <property type="entry name" value="alpha/beta knot"/>
    <property type="match status" value="1"/>
</dbReference>
<dbReference type="FunCoup" id="K0KBA8">
    <property type="interactions" value="177"/>
</dbReference>
<evidence type="ECO:0000256" key="2">
    <source>
        <dbReference type="ARBA" id="ARBA00022679"/>
    </source>
</evidence>
<dbReference type="EC" id="2.1.1.34" evidence="4"/>
<dbReference type="Gene3D" id="3.40.1280.10">
    <property type="match status" value="1"/>
</dbReference>
<dbReference type="InterPro" id="IPR029026">
    <property type="entry name" value="tRNA_m1G_MTases_N"/>
</dbReference>
<evidence type="ECO:0000259" key="3">
    <source>
        <dbReference type="Pfam" id="PF00588"/>
    </source>
</evidence>
<evidence type="ECO:0000313" key="5">
    <source>
        <dbReference type="Proteomes" id="UP000009328"/>
    </source>
</evidence>
<dbReference type="EMBL" id="CAIF01000040">
    <property type="protein sequence ID" value="CCH42275.1"/>
    <property type="molecule type" value="Genomic_DNA"/>
</dbReference>
<reference evidence="4 5" key="1">
    <citation type="journal article" date="2012" name="Eukaryot. Cell">
        <title>Draft genome sequence of Wickerhamomyces ciferrii NRRL Y-1031 F-60-10.</title>
        <authorList>
            <person name="Schneider J."/>
            <person name="Andrea H."/>
            <person name="Blom J."/>
            <person name="Jaenicke S."/>
            <person name="Ruckert C."/>
            <person name="Schorsch C."/>
            <person name="Szczepanowski R."/>
            <person name="Farwick M."/>
            <person name="Goesmann A."/>
            <person name="Puhler A."/>
            <person name="Schaffer S."/>
            <person name="Tauch A."/>
            <person name="Kohler T."/>
            <person name="Brinkrolf K."/>
        </authorList>
    </citation>
    <scope>NUCLEOTIDE SEQUENCE [LARGE SCALE GENOMIC DNA]</scope>
    <source>
        <strain evidence="5">ATCC 14091 / BCRC 22168 / CBS 111 / JCM 3599 / NBRC 0793 / NRRL Y-1031 F-60-10</strain>
    </source>
</reference>
<name>K0KBA8_WICCF</name>
<dbReference type="InterPro" id="IPR045330">
    <property type="entry name" value="TRM3/TARBP1"/>
</dbReference>
<keyword evidence="1 4" id="KW-0489">Methyltransferase</keyword>
<dbReference type="eggNOG" id="KOG0839">
    <property type="taxonomic scope" value="Eukaryota"/>
</dbReference>
<dbReference type="Proteomes" id="UP000009328">
    <property type="component" value="Unassembled WGS sequence"/>
</dbReference>
<dbReference type="PANTHER" id="PTHR12029">
    <property type="entry name" value="RNA METHYLTRANSFERASE"/>
    <property type="match status" value="1"/>
</dbReference>
<dbReference type="InParanoid" id="K0KBA8"/>
<dbReference type="PANTHER" id="PTHR12029:SF11">
    <property type="entry name" value="METHYLTRANSFERASE TARBP1-RELATED"/>
    <property type="match status" value="1"/>
</dbReference>
<dbReference type="STRING" id="1206466.K0KBA8"/>